<reference evidence="3" key="1">
    <citation type="submission" date="2019-06" db="EMBL/GenBank/DDBJ databases">
        <title>Genomics analysis of Aphanomyces spp. identifies a new class of oomycete effector associated with host adaptation.</title>
        <authorList>
            <person name="Gaulin E."/>
        </authorList>
    </citation>
    <scope>NUCLEOTIDE SEQUENCE</scope>
    <source>
        <strain evidence="3">CBS 578.67</strain>
    </source>
</reference>
<name>A0A6A4Y3F6_9STRA</name>
<dbReference type="GO" id="GO:0015105">
    <property type="term" value="F:arsenite transmembrane transporter activity"/>
    <property type="evidence" value="ECO:0007669"/>
    <property type="project" value="TreeGrafter"/>
</dbReference>
<dbReference type="GO" id="GO:0005886">
    <property type="term" value="C:plasma membrane"/>
    <property type="evidence" value="ECO:0007669"/>
    <property type="project" value="TreeGrafter"/>
</dbReference>
<comment type="caution">
    <text evidence="3">The sequence shown here is derived from an EMBL/GenBank/DDBJ whole genome shotgun (WGS) entry which is preliminary data.</text>
</comment>
<dbReference type="PANTHER" id="PTHR43057:SF1">
    <property type="entry name" value="ARSENICAL-RESISTANCE PROTEIN 3"/>
    <property type="match status" value="1"/>
</dbReference>
<keyword evidence="1" id="KW-0813">Transport</keyword>
<dbReference type="GO" id="GO:0015297">
    <property type="term" value="F:antiporter activity"/>
    <property type="evidence" value="ECO:0007669"/>
    <property type="project" value="InterPro"/>
</dbReference>
<feature type="transmembrane region" description="Helical" evidence="2">
    <location>
        <begin position="30"/>
        <end position="50"/>
    </location>
</feature>
<dbReference type="PANTHER" id="PTHR43057">
    <property type="entry name" value="ARSENITE EFFLUX TRANSPORTER"/>
    <property type="match status" value="1"/>
</dbReference>
<proteinExistence type="predicted"/>
<feature type="transmembrane region" description="Helical" evidence="2">
    <location>
        <begin position="86"/>
        <end position="114"/>
    </location>
</feature>
<dbReference type="InterPro" id="IPR004706">
    <property type="entry name" value="Arsenical-R_Acr3"/>
</dbReference>
<keyword evidence="2" id="KW-0812">Transmembrane</keyword>
<evidence type="ECO:0000256" key="2">
    <source>
        <dbReference type="SAM" id="Phobius"/>
    </source>
</evidence>
<dbReference type="GO" id="GO:0015104">
    <property type="term" value="F:antimonite transmembrane transporter activity"/>
    <property type="evidence" value="ECO:0007669"/>
    <property type="project" value="TreeGrafter"/>
</dbReference>
<feature type="non-terminal residue" evidence="3">
    <location>
        <position position="138"/>
    </location>
</feature>
<evidence type="ECO:0000313" key="3">
    <source>
        <dbReference type="EMBL" id="KAF0689223.1"/>
    </source>
</evidence>
<sequence>MSAVSVLLLFGIPPALDKFAYIHREHRVDIISELSVAAIVLVAVVAGLLWLNTTLLPTLDRFSMGFLVLMIVLIFVTQAPTITDNIVGILIIALPLTLQTLLIWAITYALAIWLQLSYDVAGPATLIACSNFFEMAVA</sequence>
<evidence type="ECO:0000256" key="1">
    <source>
        <dbReference type="ARBA" id="ARBA00022448"/>
    </source>
</evidence>
<dbReference type="OrthoDB" id="187348at2759"/>
<keyword evidence="2" id="KW-1133">Transmembrane helix</keyword>
<accession>A0A6A4Y3F6</accession>
<dbReference type="EMBL" id="VJMH01006493">
    <property type="protein sequence ID" value="KAF0689223.1"/>
    <property type="molecule type" value="Genomic_DNA"/>
</dbReference>
<gene>
    <name evidence="3" type="ORF">As57867_019239</name>
</gene>
<keyword evidence="2" id="KW-0472">Membrane</keyword>
<organism evidence="3">
    <name type="scientific">Aphanomyces stellatus</name>
    <dbReference type="NCBI Taxonomy" id="120398"/>
    <lineage>
        <taxon>Eukaryota</taxon>
        <taxon>Sar</taxon>
        <taxon>Stramenopiles</taxon>
        <taxon>Oomycota</taxon>
        <taxon>Saprolegniomycetes</taxon>
        <taxon>Saprolegniales</taxon>
        <taxon>Verrucalvaceae</taxon>
        <taxon>Aphanomyces</taxon>
    </lineage>
</organism>
<dbReference type="AlphaFoldDB" id="A0A6A4Y3F6"/>
<feature type="transmembrane region" description="Helical" evidence="2">
    <location>
        <begin position="62"/>
        <end position="80"/>
    </location>
</feature>
<protein>
    <submittedName>
        <fullName evidence="3">Uncharacterized protein</fullName>
    </submittedName>
</protein>